<dbReference type="EMBL" id="CP003093">
    <property type="protein sequence ID" value="AER56741.1"/>
    <property type="molecule type" value="Genomic_DNA"/>
</dbReference>
<protein>
    <submittedName>
        <fullName evidence="1">Uncharacterized protein</fullName>
    </submittedName>
</protein>
<dbReference type="KEGG" id="psd:DSC_10485"/>
<dbReference type="AlphaFoldDB" id="G7UP47"/>
<sequence length="78" mass="9095">MFILRLGRSQSIGPARLQQMWKMACACPDISVSRQPGQQDDRTYLLAAHMDVLEHDAEQRMRQMLEGEGFLFRLMRAR</sequence>
<dbReference type="HOGENOM" id="CLU_2619447_0_0_6"/>
<keyword evidence="2" id="KW-1185">Reference proteome</keyword>
<dbReference type="OrthoDB" id="5986167at2"/>
<dbReference type="STRING" id="1045855.DSC_10485"/>
<proteinExistence type="predicted"/>
<dbReference type="RefSeq" id="WP_014160915.1">
    <property type="nucleotide sequence ID" value="NC_016147.2"/>
</dbReference>
<evidence type="ECO:0000313" key="2">
    <source>
        <dbReference type="Proteomes" id="UP000005870"/>
    </source>
</evidence>
<name>G7UP47_PSEUP</name>
<dbReference type="Proteomes" id="UP000005870">
    <property type="component" value="Chromosome"/>
</dbReference>
<gene>
    <name evidence="1" type="ordered locus">DSC_10485</name>
</gene>
<evidence type="ECO:0000313" key="1">
    <source>
        <dbReference type="EMBL" id="AER56741.1"/>
    </source>
</evidence>
<accession>G7UP47</accession>
<organism evidence="1 2">
    <name type="scientific">Pseudoxanthomonas spadix (strain BD-a59)</name>
    <dbReference type="NCBI Taxonomy" id="1045855"/>
    <lineage>
        <taxon>Bacteria</taxon>
        <taxon>Pseudomonadati</taxon>
        <taxon>Pseudomonadota</taxon>
        <taxon>Gammaproteobacteria</taxon>
        <taxon>Lysobacterales</taxon>
        <taxon>Lysobacteraceae</taxon>
        <taxon>Pseudoxanthomonas</taxon>
    </lineage>
</organism>
<reference evidence="1 2" key="1">
    <citation type="journal article" date="2012" name="J. Bacteriol.">
        <title>Complete Genome Sequence of the BTEX-Degrading Bacterium Pseudoxanthomonas spadix BD-a59.</title>
        <authorList>
            <person name="Lee S.H."/>
            <person name="Jin H.M."/>
            <person name="Lee H.J."/>
            <person name="Kim J.M."/>
            <person name="Jeon C.O."/>
        </authorList>
    </citation>
    <scope>NUCLEOTIDE SEQUENCE [LARGE SCALE GENOMIC DNA]</scope>
    <source>
        <strain evidence="1 2">BD-a59</strain>
    </source>
</reference>